<dbReference type="AlphaFoldDB" id="K4LJ21"/>
<proteinExistence type="predicted"/>
<evidence type="ECO:0000313" key="1">
    <source>
        <dbReference type="EMBL" id="AFV11960.1"/>
    </source>
</evidence>
<dbReference type="Proteomes" id="UP000000467">
    <property type="component" value="Chromosome"/>
</dbReference>
<accession>K4LJ21</accession>
<dbReference type="HOGENOM" id="CLU_996963_0_0_9"/>
<name>K4LJ21_THEPS</name>
<keyword evidence="2" id="KW-1185">Reference proteome</keyword>
<dbReference type="eggNOG" id="ENOG5033T9J">
    <property type="taxonomic scope" value="Bacteria"/>
</dbReference>
<gene>
    <name evidence="1" type="ordered locus">Tph_c17570</name>
</gene>
<dbReference type="EMBL" id="CP003732">
    <property type="protein sequence ID" value="AFV11960.1"/>
    <property type="molecule type" value="Genomic_DNA"/>
</dbReference>
<protein>
    <submittedName>
        <fullName evidence="1">Putative membrane protein</fullName>
    </submittedName>
</protein>
<organism evidence="1 2">
    <name type="scientific">Thermacetogenium phaeum (strain ATCC BAA-254 / DSM 26808 / PB)</name>
    <dbReference type="NCBI Taxonomy" id="1089553"/>
    <lineage>
        <taxon>Bacteria</taxon>
        <taxon>Bacillati</taxon>
        <taxon>Bacillota</taxon>
        <taxon>Clostridia</taxon>
        <taxon>Thermoanaerobacterales</taxon>
        <taxon>Thermoanaerobacteraceae</taxon>
        <taxon>Thermacetogenium</taxon>
    </lineage>
</organism>
<evidence type="ECO:0000313" key="2">
    <source>
        <dbReference type="Proteomes" id="UP000000467"/>
    </source>
</evidence>
<dbReference type="KEGG" id="tpz:Tph_c17570"/>
<reference evidence="1 2" key="1">
    <citation type="journal article" date="2012" name="BMC Genomics">
        <title>Genome-guided analysis of physiological and morphological traits of the fermentative acetate oxidizer Thermacetogenium phaeum.</title>
        <authorList>
            <person name="Oehler D."/>
            <person name="Poehlein A."/>
            <person name="Leimbach A."/>
            <person name="Muller N."/>
            <person name="Daniel R."/>
            <person name="Gottschalk G."/>
            <person name="Schink B."/>
        </authorList>
    </citation>
    <scope>NUCLEOTIDE SEQUENCE [LARGE SCALE GENOMIC DNA]</scope>
    <source>
        <strain evidence="2">ATCC BAA-254 / DSM 26808 / PB</strain>
    </source>
</reference>
<sequence length="294" mass="32944">MHKPFRLLNKYRRLQNLEGGRSHKKSISILVVVCLLLSLAVPVAYSHNVSSSRDNLSPWDILLQNNADNVLPLDEGIKEFNKNKAIADQQKAEAEDKALQEILQRAKAFPISSDAPGTVSPAATQIKYWTWFPYRSQSKGGSGVGWSNAYWPSIGTIYNGSRAEIYGSFWAKAWGYDYYIPSTTGNYSIITDFNVTGSIWSGSSLAVRVKVADTTNGQTITRTIFNPTSGYFDNQRVTSTEQFYLYAGHRYSFMFETETNAGAVVSATMADFYSKEFDGTQRKIVFNSMGLYRN</sequence>